<evidence type="ECO:0000313" key="3">
    <source>
        <dbReference type="Proteomes" id="UP001628156"/>
    </source>
</evidence>
<keyword evidence="3" id="KW-1185">Reference proteome</keyword>
<gene>
    <name evidence="2" type="ORF">ENUP19_0163G0024</name>
</gene>
<comment type="caution">
    <text evidence="2">The sequence shown here is derived from an EMBL/GenBank/DDBJ whole genome shotgun (WGS) entry which is preliminary data.</text>
</comment>
<organism evidence="2 3">
    <name type="scientific">Entamoeba nuttalli</name>
    <dbReference type="NCBI Taxonomy" id="412467"/>
    <lineage>
        <taxon>Eukaryota</taxon>
        <taxon>Amoebozoa</taxon>
        <taxon>Evosea</taxon>
        <taxon>Archamoebae</taxon>
        <taxon>Mastigamoebida</taxon>
        <taxon>Entamoebidae</taxon>
        <taxon>Entamoeba</taxon>
    </lineage>
</organism>
<evidence type="ECO:0000256" key="1">
    <source>
        <dbReference type="SAM" id="MobiDB-lite"/>
    </source>
</evidence>
<dbReference type="Proteomes" id="UP001628156">
    <property type="component" value="Unassembled WGS sequence"/>
</dbReference>
<feature type="compositionally biased region" description="Basic residues" evidence="1">
    <location>
        <begin position="114"/>
        <end position="126"/>
    </location>
</feature>
<protein>
    <recommendedName>
        <fullName evidence="4">G-patch domain-containing protein</fullName>
    </recommendedName>
</protein>
<accession>A0ABQ0DLY3</accession>
<feature type="region of interest" description="Disordered" evidence="1">
    <location>
        <begin position="90"/>
        <end position="159"/>
    </location>
</feature>
<evidence type="ECO:0000313" key="2">
    <source>
        <dbReference type="EMBL" id="GAB1223870.1"/>
    </source>
</evidence>
<proteinExistence type="predicted"/>
<name>A0ABQ0DLY3_9EUKA</name>
<feature type="compositionally biased region" description="Basic and acidic residues" evidence="1">
    <location>
        <begin position="127"/>
        <end position="144"/>
    </location>
</feature>
<feature type="compositionally biased region" description="Low complexity" evidence="1">
    <location>
        <begin position="99"/>
        <end position="109"/>
    </location>
</feature>
<reference evidence="2 3" key="1">
    <citation type="journal article" date="2019" name="PLoS Negl. Trop. Dis.">
        <title>Whole genome sequencing of Entamoeba nuttalli reveals mammalian host-related molecular signatures and a novel octapeptide-repeat surface protein.</title>
        <authorList>
            <person name="Tanaka M."/>
            <person name="Makiuchi T."/>
            <person name="Komiyama T."/>
            <person name="Shiina T."/>
            <person name="Osaki K."/>
            <person name="Tachibana H."/>
        </authorList>
    </citation>
    <scope>NUCLEOTIDE SEQUENCE [LARGE SCALE GENOMIC DNA]</scope>
    <source>
        <strain evidence="2 3">P19-061405</strain>
    </source>
</reference>
<dbReference type="EMBL" id="BAAFRS010000163">
    <property type="protein sequence ID" value="GAB1223870.1"/>
    <property type="molecule type" value="Genomic_DNA"/>
</dbReference>
<sequence length="173" mass="19969">MSERIYEIFPEKKRRQRGVQKHWVEEGSIGLSMIKGLGFEGDLKPTNGIDIEFEENRCGIGLVKPEPKKLEFNALQAVLNKVKTASPGIIAELKKDQESNSSSQPSDDSSSQEKKKHHKHHKHHEKKNKEYKETKPKVNDEDQPKVFMPRRFTTKRQKEKIIIRSKEDLAGVL</sequence>
<evidence type="ECO:0008006" key="4">
    <source>
        <dbReference type="Google" id="ProtNLM"/>
    </source>
</evidence>